<dbReference type="InterPro" id="IPR013783">
    <property type="entry name" value="Ig-like_fold"/>
</dbReference>
<feature type="compositionally biased region" description="Basic and acidic residues" evidence="1">
    <location>
        <begin position="687"/>
        <end position="697"/>
    </location>
</feature>
<keyword evidence="2" id="KW-0812">Transmembrane</keyword>
<accession>A0A0F7SU09</accession>
<name>A0A0F7SU09_PHARH</name>
<feature type="transmembrane region" description="Helical" evidence="2">
    <location>
        <begin position="441"/>
        <end position="462"/>
    </location>
</feature>
<reference evidence="4" key="1">
    <citation type="submission" date="2014-08" db="EMBL/GenBank/DDBJ databases">
        <authorList>
            <person name="Sharma Rahul"/>
            <person name="Thines Marco"/>
        </authorList>
    </citation>
    <scope>NUCLEOTIDE SEQUENCE</scope>
</reference>
<sequence>MYSLRCVLVAITALFLSVSASPIPLRASSSAPSGGPLLARSSQVSFSNETYSSAEQQTTVATGIEISSGILSQMRQDNPALSSVFVLPPGEDSIARIRIPFHWSFSIAFNSSTFKFPSSSRFFSASLADGSPIPSWLKFSNSTVEFHGYTPGPEDRSSACHVKLCGGSKEGEADICDSFRLMVADHTLSSSTQFGTNDTQSIVVQRINFTVDAHSQSTIVPWDMFSDLNSAGLELDGRALDRVNISTINVDTMSTPWLSWNETTMSFLVDDHGLNLTDLVYPSSAEAQSASTLFLPVTISDIFNDTAALRLPVSVYPSLFPSGTPDKIYATPGKALSVDMSYYLDSAALDRNLTFSVLYEPEEASKWLAFSNTSNTLSSNATIPNDLSFDTVNVTYEVEDSITHAVSREVISLSIAPDNIPTHSGTNTPANLGTLTHKRKAIVAGVIGTVFGVVILVLLFHYCRSQERDKHQVDDRKTALENGYAYDDDKAEIEVKDGFELEARAFEPERMADIALGEDVYGSVKSKSSQKDAEAMDYLPFLTGFFKRVITPPQRATTIAAGKFKMLSKKTRFEPSKSITSIDPASISYPIPVYTQGGSQVQQSRQSQASAFNGLVSRSSSQATSISANDSQFYPAHQRPQSKFGFLSDQDSYQGQSFRYSQGSQSPASWESSRDSYVWDASVVQDGRSDRKTRGQTEFDLGPYSDADCDEDDDMPSSMSGGSLASDPTNSAVITTANRLTQTSLQAQRVIGSPSLLVTAPSRPEVKIGASPLPFMTGTGTNSELASYTTYIAGLDAAHSETSYSLVEPNTSIVEAPSRSFASELSFPSNPSLTAPPRVKLPPLPSGDSHTSTSYHVSKPSASDSEKTNRSFYDDETLVFYAHTTEAFSFRPTIDLDSNRPLKGVLRATIAGLEQDGSETLPRWLRFNNGLFDGVPRVGDEGRMEVIVVETFSALSNQHDRIVARFVLEVRPGSQIPRRSAGLRTGQSYKSISGQISDMSSQGSGSSGW</sequence>
<evidence type="ECO:0000313" key="4">
    <source>
        <dbReference type="EMBL" id="CED84189.1"/>
    </source>
</evidence>
<keyword evidence="2" id="KW-1133">Transmembrane helix</keyword>
<feature type="compositionally biased region" description="Polar residues" evidence="1">
    <location>
        <begin position="848"/>
        <end position="863"/>
    </location>
</feature>
<dbReference type="SUPFAM" id="SSF49313">
    <property type="entry name" value="Cadherin-like"/>
    <property type="match status" value="1"/>
</dbReference>
<feature type="region of interest" description="Disordered" evidence="1">
    <location>
        <begin position="685"/>
        <end position="729"/>
    </location>
</feature>
<feature type="signal peptide" evidence="3">
    <location>
        <begin position="1"/>
        <end position="20"/>
    </location>
</feature>
<dbReference type="InterPro" id="IPR015919">
    <property type="entry name" value="Cadherin-like_sf"/>
</dbReference>
<dbReference type="AlphaFoldDB" id="A0A0F7SU09"/>
<dbReference type="Gene3D" id="2.60.40.10">
    <property type="entry name" value="Immunoglobulins"/>
    <property type="match status" value="1"/>
</dbReference>
<keyword evidence="3" id="KW-0732">Signal</keyword>
<keyword evidence="2" id="KW-0472">Membrane</keyword>
<evidence type="ECO:0000256" key="3">
    <source>
        <dbReference type="SAM" id="SignalP"/>
    </source>
</evidence>
<organism evidence="4">
    <name type="scientific">Phaffia rhodozyma</name>
    <name type="common">Yeast</name>
    <name type="synonym">Xanthophyllomyces dendrorhous</name>
    <dbReference type="NCBI Taxonomy" id="264483"/>
    <lineage>
        <taxon>Eukaryota</taxon>
        <taxon>Fungi</taxon>
        <taxon>Dikarya</taxon>
        <taxon>Basidiomycota</taxon>
        <taxon>Agaricomycotina</taxon>
        <taxon>Tremellomycetes</taxon>
        <taxon>Cystofilobasidiales</taxon>
        <taxon>Mrakiaceae</taxon>
        <taxon>Phaffia</taxon>
    </lineage>
</organism>
<feature type="region of interest" description="Disordered" evidence="1">
    <location>
        <begin position="825"/>
        <end position="869"/>
    </location>
</feature>
<evidence type="ECO:0000256" key="1">
    <source>
        <dbReference type="SAM" id="MobiDB-lite"/>
    </source>
</evidence>
<feature type="chain" id="PRO_5002522068" evidence="3">
    <location>
        <begin position="21"/>
        <end position="1009"/>
    </location>
</feature>
<dbReference type="GO" id="GO:0005509">
    <property type="term" value="F:calcium ion binding"/>
    <property type="evidence" value="ECO:0007669"/>
    <property type="project" value="InterPro"/>
</dbReference>
<dbReference type="GO" id="GO:0016020">
    <property type="term" value="C:membrane"/>
    <property type="evidence" value="ECO:0007669"/>
    <property type="project" value="InterPro"/>
</dbReference>
<proteinExistence type="predicted"/>
<protein>
    <submittedName>
        <fullName evidence="4">Immunoglobulin-like fold</fullName>
    </submittedName>
</protein>
<evidence type="ECO:0000256" key="2">
    <source>
        <dbReference type="SAM" id="Phobius"/>
    </source>
</evidence>
<dbReference type="EMBL" id="LN483157">
    <property type="protein sequence ID" value="CED84189.1"/>
    <property type="molecule type" value="Genomic_DNA"/>
</dbReference>